<keyword evidence="10" id="KW-1185">Reference proteome</keyword>
<keyword evidence="6" id="KW-0458">Lysosome</keyword>
<comment type="similarity">
    <text evidence="3">Belongs to the glycosyl hydrolase 18 family.</text>
</comment>
<reference evidence="9 10" key="1">
    <citation type="journal article" date="2013" name="BMC Genomics">
        <title>The miniature genome of a carnivorous plant Genlisea aurea contains a low number of genes and short non-coding sequences.</title>
        <authorList>
            <person name="Leushkin E.V."/>
            <person name="Sutormin R.A."/>
            <person name="Nabieva E.R."/>
            <person name="Penin A.A."/>
            <person name="Kondrashov A.S."/>
            <person name="Logacheva M.D."/>
        </authorList>
    </citation>
    <scope>NUCLEOTIDE SEQUENCE [LARGE SCALE GENOMIC DNA]</scope>
</reference>
<dbReference type="GO" id="GO:0005764">
    <property type="term" value="C:lysosome"/>
    <property type="evidence" value="ECO:0007669"/>
    <property type="project" value="UniProtKB-SubCell"/>
</dbReference>
<dbReference type="GO" id="GO:0070492">
    <property type="term" value="F:oligosaccharide binding"/>
    <property type="evidence" value="ECO:0007669"/>
    <property type="project" value="TreeGrafter"/>
</dbReference>
<keyword evidence="5" id="KW-0732">Signal</keyword>
<accession>S8BV49</accession>
<dbReference type="InterPro" id="IPR017853">
    <property type="entry name" value="GH"/>
</dbReference>
<organism evidence="9 10">
    <name type="scientific">Genlisea aurea</name>
    <dbReference type="NCBI Taxonomy" id="192259"/>
    <lineage>
        <taxon>Eukaryota</taxon>
        <taxon>Viridiplantae</taxon>
        <taxon>Streptophyta</taxon>
        <taxon>Embryophyta</taxon>
        <taxon>Tracheophyta</taxon>
        <taxon>Spermatophyta</taxon>
        <taxon>Magnoliopsida</taxon>
        <taxon>eudicotyledons</taxon>
        <taxon>Gunneridae</taxon>
        <taxon>Pentapetalae</taxon>
        <taxon>asterids</taxon>
        <taxon>lamiids</taxon>
        <taxon>Lamiales</taxon>
        <taxon>Lentibulariaceae</taxon>
        <taxon>Genlisea</taxon>
    </lineage>
</organism>
<feature type="non-terminal residue" evidence="9">
    <location>
        <position position="1"/>
    </location>
</feature>
<evidence type="ECO:0000256" key="1">
    <source>
        <dbReference type="ARBA" id="ARBA00004371"/>
    </source>
</evidence>
<dbReference type="InterPro" id="IPR029070">
    <property type="entry name" value="Chitinase_insertion_sf"/>
</dbReference>
<dbReference type="Gene3D" id="3.10.50.10">
    <property type="match status" value="1"/>
</dbReference>
<dbReference type="Gene3D" id="3.20.20.80">
    <property type="entry name" value="Glycosidases"/>
    <property type="match status" value="1"/>
</dbReference>
<dbReference type="FunFam" id="3.10.50.10:FF:000002">
    <property type="entry name" value="Chitinase domain-containing protein 1"/>
    <property type="match status" value="1"/>
</dbReference>
<evidence type="ECO:0000256" key="6">
    <source>
        <dbReference type="ARBA" id="ARBA00023228"/>
    </source>
</evidence>
<dbReference type="GO" id="GO:0005975">
    <property type="term" value="P:carbohydrate metabolic process"/>
    <property type="evidence" value="ECO:0007669"/>
    <property type="project" value="InterPro"/>
</dbReference>
<evidence type="ECO:0000256" key="5">
    <source>
        <dbReference type="ARBA" id="ARBA00022729"/>
    </source>
</evidence>
<dbReference type="Proteomes" id="UP000015453">
    <property type="component" value="Unassembled WGS sequence"/>
</dbReference>
<dbReference type="InterPro" id="IPR001223">
    <property type="entry name" value="Glyco_hydro18_cat"/>
</dbReference>
<comment type="subcellular location">
    <subcellularLocation>
        <location evidence="1">Lysosome</location>
    </subcellularLocation>
    <subcellularLocation>
        <location evidence="2">Secreted</location>
    </subcellularLocation>
</comment>
<dbReference type="PROSITE" id="PS51910">
    <property type="entry name" value="GH18_2"/>
    <property type="match status" value="1"/>
</dbReference>
<evidence type="ECO:0000313" key="9">
    <source>
        <dbReference type="EMBL" id="EPS58254.1"/>
    </source>
</evidence>
<dbReference type="AlphaFoldDB" id="S8BV49"/>
<evidence type="ECO:0000256" key="2">
    <source>
        <dbReference type="ARBA" id="ARBA00004613"/>
    </source>
</evidence>
<sequence length="200" mass="22655">QALEFIRQLGHALHANKMEGSNNANLELIYVISPPRSSKFEEYDFGPKDLKSLSNHVDGFSLMTYDFSNPQSPGPNAPLKWIKSTLTLLLDDHPNKLAQKVFIGLNFYGKDFVSSGGLGGGPIIGREYLSLLEKHRPKLHWENNSGEHFFLYVDDQNMEHVVFYPSLMSVSLRLQEALLWEAGISIWEIGQGLPFFFDLL</sequence>
<evidence type="ECO:0000256" key="7">
    <source>
        <dbReference type="ARBA" id="ARBA00040976"/>
    </source>
</evidence>
<dbReference type="EMBL" id="AUSU01009389">
    <property type="protein sequence ID" value="EPS58254.1"/>
    <property type="molecule type" value="Genomic_DNA"/>
</dbReference>
<keyword evidence="4" id="KW-0964">Secreted</keyword>
<dbReference type="GO" id="GO:0005576">
    <property type="term" value="C:extracellular region"/>
    <property type="evidence" value="ECO:0007669"/>
    <property type="project" value="UniProtKB-SubCell"/>
</dbReference>
<evidence type="ECO:0000256" key="3">
    <source>
        <dbReference type="ARBA" id="ARBA00009336"/>
    </source>
</evidence>
<dbReference type="Pfam" id="PF00704">
    <property type="entry name" value="Glyco_hydro_18"/>
    <property type="match status" value="1"/>
</dbReference>
<dbReference type="OrthoDB" id="10254444at2759"/>
<evidence type="ECO:0000259" key="8">
    <source>
        <dbReference type="PROSITE" id="PS51910"/>
    </source>
</evidence>
<feature type="domain" description="GH18" evidence="8">
    <location>
        <begin position="1"/>
        <end position="200"/>
    </location>
</feature>
<comment type="caution">
    <text evidence="9">The sequence shown here is derived from an EMBL/GenBank/DDBJ whole genome shotgun (WGS) entry which is preliminary data.</text>
</comment>
<evidence type="ECO:0000313" key="10">
    <source>
        <dbReference type="Proteomes" id="UP000015453"/>
    </source>
</evidence>
<name>S8BV49_9LAMI</name>
<dbReference type="PANTHER" id="PTHR46066:SF2">
    <property type="entry name" value="CHITINASE DOMAIN-CONTAINING PROTEIN 1"/>
    <property type="match status" value="1"/>
</dbReference>
<gene>
    <name evidence="9" type="ORF">M569_16560</name>
</gene>
<dbReference type="SUPFAM" id="SSF51445">
    <property type="entry name" value="(Trans)glycosidases"/>
    <property type="match status" value="1"/>
</dbReference>
<dbReference type="PANTHER" id="PTHR46066">
    <property type="entry name" value="CHITINASE DOMAIN-CONTAINING PROTEIN 1 FAMILY MEMBER"/>
    <property type="match status" value="1"/>
</dbReference>
<proteinExistence type="inferred from homology"/>
<dbReference type="GO" id="GO:0012505">
    <property type="term" value="C:endomembrane system"/>
    <property type="evidence" value="ECO:0007669"/>
    <property type="project" value="TreeGrafter"/>
</dbReference>
<protein>
    <recommendedName>
        <fullName evidence="7">Chitinase domain-containing protein 1</fullName>
    </recommendedName>
</protein>
<evidence type="ECO:0000256" key="4">
    <source>
        <dbReference type="ARBA" id="ARBA00022525"/>
    </source>
</evidence>